<name>A0A9N8HVQ1_9STRA</name>
<comment type="caution">
    <text evidence="2">The sequence shown here is derived from an EMBL/GenBank/DDBJ whole genome shotgun (WGS) entry which is preliminary data.</text>
</comment>
<accession>A0A9N8HVQ1</accession>
<keyword evidence="3" id="KW-1185">Reference proteome</keyword>
<protein>
    <submittedName>
        <fullName evidence="2">Uncharacterized protein</fullName>
    </submittedName>
</protein>
<dbReference type="Proteomes" id="UP001153069">
    <property type="component" value="Unassembled WGS sequence"/>
</dbReference>
<dbReference type="EMBL" id="CAICTM010001534">
    <property type="protein sequence ID" value="CAB9524428.1"/>
    <property type="molecule type" value="Genomic_DNA"/>
</dbReference>
<evidence type="ECO:0000313" key="3">
    <source>
        <dbReference type="Proteomes" id="UP001153069"/>
    </source>
</evidence>
<dbReference type="AlphaFoldDB" id="A0A9N8HVQ1"/>
<evidence type="ECO:0000256" key="1">
    <source>
        <dbReference type="SAM" id="MobiDB-lite"/>
    </source>
</evidence>
<feature type="compositionally biased region" description="Basic and acidic residues" evidence="1">
    <location>
        <begin position="541"/>
        <end position="551"/>
    </location>
</feature>
<gene>
    <name evidence="2" type="ORF">SEMRO_1536_G280600.1</name>
</gene>
<proteinExistence type="predicted"/>
<evidence type="ECO:0000313" key="2">
    <source>
        <dbReference type="EMBL" id="CAB9524428.1"/>
    </source>
</evidence>
<dbReference type="OrthoDB" id="56776at2759"/>
<feature type="region of interest" description="Disordered" evidence="1">
    <location>
        <begin position="503"/>
        <end position="551"/>
    </location>
</feature>
<sequence>MAANKEELKAEMAKHFKAVPYLPAENIKDHGLMRAFIFHKPKTAPCQTGEKEKVWNRVEPAREAFKRLQGFEAKEAWEDFVPNDNVKKHTSADVNGDATREVKNDVEFGISTVMRRILEDSEDPLGLAGLLENFACQYVQADSDVKSRILKDGIENGRGDVIIGFESAYLTGTLSDMSLSSKNKVTLHGSGGGIGGEKSGQVEGRRHSVVGSVFKVVHVQRRVLGTGTHRIRIMGRPFTLRDLGDNMLQDMFREAFPSLARRTKKTVQRVVGGIFRKNASGRADQQGNTAAGQAEDDEDVDVFGSTGEPLFSDQAVDFTLNDSWNYFFKLKKKTFVKMLRELEADGETTYGNVAFTHLSVVRDYDLSDYIPIYFNWEAHNYDASEVPSRVVCYKTPQAGEWCLRPVEGGKGKTVVTIYDEKWQVRESIVRVSNDDTYLQEELSKIGFHFVEEGQKDLEAVEGSTMMGRHELTPKDDLGTTIPNSVLEFRGGLLCTMGSDMAEAGARDRSSTPVITSAAELPPAPVVTNPTAPTPTRPGKKAKTDHFSNESY</sequence>
<reference evidence="2" key="1">
    <citation type="submission" date="2020-06" db="EMBL/GenBank/DDBJ databases">
        <authorList>
            <consortium name="Plant Systems Biology data submission"/>
        </authorList>
    </citation>
    <scope>NUCLEOTIDE SEQUENCE</scope>
    <source>
        <strain evidence="2">D6</strain>
    </source>
</reference>
<organism evidence="2 3">
    <name type="scientific">Seminavis robusta</name>
    <dbReference type="NCBI Taxonomy" id="568900"/>
    <lineage>
        <taxon>Eukaryota</taxon>
        <taxon>Sar</taxon>
        <taxon>Stramenopiles</taxon>
        <taxon>Ochrophyta</taxon>
        <taxon>Bacillariophyta</taxon>
        <taxon>Bacillariophyceae</taxon>
        <taxon>Bacillariophycidae</taxon>
        <taxon>Naviculales</taxon>
        <taxon>Naviculaceae</taxon>
        <taxon>Seminavis</taxon>
    </lineage>
</organism>